<dbReference type="PANTHER" id="PTHR33480:SF5">
    <property type="entry name" value="SI:DKEY-51D8.9"/>
    <property type="match status" value="1"/>
</dbReference>
<comment type="caution">
    <text evidence="1">The sequence shown here is derived from an EMBL/GenBank/DDBJ whole genome shotgun (WGS) entry which is preliminary data.</text>
</comment>
<dbReference type="PANTHER" id="PTHR33480">
    <property type="entry name" value="SET DOMAIN-CONTAINING PROTEIN-RELATED"/>
    <property type="match status" value="1"/>
</dbReference>
<keyword evidence="2" id="KW-1185">Reference proteome</keyword>
<accession>A0AAV7HQX5</accession>
<reference evidence="1 2" key="1">
    <citation type="journal article" date="2021" name="J. Hered.">
        <title>A chromosome-level genome assembly of the parasitoid wasp, Cotesia glomerata (Hymenoptera: Braconidae).</title>
        <authorList>
            <person name="Pinto B.J."/>
            <person name="Weis J.J."/>
            <person name="Gamble T."/>
            <person name="Ode P.J."/>
            <person name="Paul R."/>
            <person name="Zaspel J.M."/>
        </authorList>
    </citation>
    <scope>NUCLEOTIDE SEQUENCE [LARGE SCALE GENOMIC DNA]</scope>
    <source>
        <strain evidence="1">CgM1</strain>
    </source>
</reference>
<protein>
    <submittedName>
        <fullName evidence="1">Uncharacterized protein</fullName>
    </submittedName>
</protein>
<gene>
    <name evidence="1" type="ORF">KQX54_011352</name>
</gene>
<dbReference type="EMBL" id="JAHXZJ010002237">
    <property type="protein sequence ID" value="KAH0546552.1"/>
    <property type="molecule type" value="Genomic_DNA"/>
</dbReference>
<proteinExistence type="predicted"/>
<sequence>MTVYIHSIRTTINKNFKSLDSDTPGSKNKEQMSKCSTPLNSIQFSLLEIRLSVIQPLDLTRVVLDNTDSSGVPSLPSGLSEAIGESWLIDSEGSAFNESQINISLSDFIDHGEIVESQENSSDGVSSSLTQECIADNNSLNADVSTQETSSSITSHDMLNVDDNLSNVMSDHSYSSAVNSDLSSPCLNLTENVNLKILRTNRTSKYTNKQVKEIVSKQYFCPYCKSLVTKFARHLETSHKDVDKVKRFLKFPLRSTKRNLAIASIRNEGKYLHNTSKEFNTGTLLTSRRAQPGYNRSVKDYKSCEYYDKNTLREICKNLNGQSPKIKLFDRQKRNKPKVVSVKSVRTRTTILTQPEKGMFLSNLANNDNLIVSDEDDTLDQSGFSCGTSELGKDKDTTFNGSGFSYEETESGSNSEADIDEETLKKIKSQKNKIINSSEHESSLSLTDCSASSDSSSEDYSFNVPGNSACDDSDLKSTLSHDAQSAKNIFVFIVKNSKRSWLDIQF</sequence>
<name>A0AAV7HQX5_COTGL</name>
<dbReference type="AlphaFoldDB" id="A0AAV7HQX5"/>
<dbReference type="Proteomes" id="UP000826195">
    <property type="component" value="Unassembled WGS sequence"/>
</dbReference>
<evidence type="ECO:0000313" key="2">
    <source>
        <dbReference type="Proteomes" id="UP000826195"/>
    </source>
</evidence>
<evidence type="ECO:0000313" key="1">
    <source>
        <dbReference type="EMBL" id="KAH0546552.1"/>
    </source>
</evidence>
<organism evidence="1 2">
    <name type="scientific">Cotesia glomerata</name>
    <name type="common">Lepidopteran parasitic wasp</name>
    <name type="synonym">Apanteles glomeratus</name>
    <dbReference type="NCBI Taxonomy" id="32391"/>
    <lineage>
        <taxon>Eukaryota</taxon>
        <taxon>Metazoa</taxon>
        <taxon>Ecdysozoa</taxon>
        <taxon>Arthropoda</taxon>
        <taxon>Hexapoda</taxon>
        <taxon>Insecta</taxon>
        <taxon>Pterygota</taxon>
        <taxon>Neoptera</taxon>
        <taxon>Endopterygota</taxon>
        <taxon>Hymenoptera</taxon>
        <taxon>Apocrita</taxon>
        <taxon>Ichneumonoidea</taxon>
        <taxon>Braconidae</taxon>
        <taxon>Microgastrinae</taxon>
        <taxon>Cotesia</taxon>
    </lineage>
</organism>